<dbReference type="Proteomes" id="UP000316517">
    <property type="component" value="Unassembled WGS sequence"/>
</dbReference>
<dbReference type="Pfam" id="PF09754">
    <property type="entry name" value="PAC2"/>
    <property type="match status" value="1"/>
</dbReference>
<sequence length="296" mass="34366">MRSGLKSTLMSSSRRGEAREMKVPFKFSRQPELQSPSLVVGWSADAGKLGTKVTDYLNRKLGGQSFCEIEPVEFSPLGGVTIEDDLIQFPETKFYSCPKNDLMIFSSDPPSYEWYKFLNLILDIAEHYCHVKELYTIGGMVSLGAHTTPRELIGTFNSLELKKALSHYNLTRGLDYETPPGQRPTLNSFLLWVAKRRNIPGVNLWVPIPFYLVAVDDPKAQKRILEFFNQRFDLRIDFNDLDEEITRRNEKIVQMRTRFPEIDEYITRLESNLRLSEDENERLVKEIEKFLREKRG</sequence>
<dbReference type="InterPro" id="IPR019151">
    <property type="entry name" value="Proteasome_assmbl_chaperone_2"/>
</dbReference>
<gene>
    <name evidence="2" type="ORF">E3J68_00515</name>
</gene>
<dbReference type="EMBL" id="SOJT01000031">
    <property type="protein sequence ID" value="TET30612.1"/>
    <property type="molecule type" value="Genomic_DNA"/>
</dbReference>
<dbReference type="PANTHER" id="PTHR35610">
    <property type="entry name" value="3-ISOPROPYLMALATE DEHYDRATASE-RELATED"/>
    <property type="match status" value="1"/>
</dbReference>
<dbReference type="SUPFAM" id="SSF159659">
    <property type="entry name" value="Cgl1923-like"/>
    <property type="match status" value="1"/>
</dbReference>
<organism evidence="2 3">
    <name type="scientific">Aerophobetes bacterium</name>
    <dbReference type="NCBI Taxonomy" id="2030807"/>
    <lineage>
        <taxon>Bacteria</taxon>
        <taxon>Candidatus Aerophobota</taxon>
    </lineage>
</organism>
<dbReference type="InterPro" id="IPR038389">
    <property type="entry name" value="PSMG2_sf"/>
</dbReference>
<comment type="caution">
    <text evidence="2">The sequence shown here is derived from an EMBL/GenBank/DDBJ whole genome shotgun (WGS) entry which is preliminary data.</text>
</comment>
<dbReference type="Gene3D" id="3.40.50.10900">
    <property type="entry name" value="PAC-like subunit"/>
    <property type="match status" value="1"/>
</dbReference>
<dbReference type="AlphaFoldDB" id="A0A523TJW6"/>
<reference evidence="2 3" key="1">
    <citation type="submission" date="2019-03" db="EMBL/GenBank/DDBJ databases">
        <title>Metabolic potential of uncultured bacteria and archaea associated with petroleum seepage in deep-sea sediments.</title>
        <authorList>
            <person name="Dong X."/>
            <person name="Hubert C."/>
        </authorList>
    </citation>
    <scope>NUCLEOTIDE SEQUENCE [LARGE SCALE GENOMIC DNA]</scope>
    <source>
        <strain evidence="2">E44_bin3</strain>
    </source>
</reference>
<evidence type="ECO:0000313" key="3">
    <source>
        <dbReference type="Proteomes" id="UP000316517"/>
    </source>
</evidence>
<name>A0A523TJW6_UNCAE</name>
<protein>
    <recommendedName>
        <fullName evidence="4">PAC2 family protein</fullName>
    </recommendedName>
</protein>
<evidence type="ECO:0008006" key="4">
    <source>
        <dbReference type="Google" id="ProtNLM"/>
    </source>
</evidence>
<proteinExistence type="predicted"/>
<accession>A0A523TJW6</accession>
<keyword evidence="1" id="KW-0175">Coiled coil</keyword>
<evidence type="ECO:0000256" key="1">
    <source>
        <dbReference type="SAM" id="Coils"/>
    </source>
</evidence>
<dbReference type="PANTHER" id="PTHR35610:SF3">
    <property type="entry name" value="PROTEASOME ASSEMBLY CHAPERONE FAMILY PROTEIN"/>
    <property type="match status" value="1"/>
</dbReference>
<evidence type="ECO:0000313" key="2">
    <source>
        <dbReference type="EMBL" id="TET30612.1"/>
    </source>
</evidence>
<feature type="coiled-coil region" evidence="1">
    <location>
        <begin position="266"/>
        <end position="293"/>
    </location>
</feature>